<sequence>MRGDSIHGIGADGRHARYADHRRGPNAGAMPNSLTNAIEPQSEQPGISPRDTPAIAATPFQALDSGIVNKAIPTFFIGRNRDGFWVARDAKGRIGGLFLFENSARSFARAHSRPTGCATVYQSERIELDLENSGNPIVGRLALLKHLLVDLQQLLMSRSTRR</sequence>
<accession>A0A1M7CDG1</accession>
<dbReference type="EMBL" id="FNTI01000001">
    <property type="protein sequence ID" value="SED68662.1"/>
    <property type="molecule type" value="Genomic_DNA"/>
</dbReference>
<evidence type="ECO:0000256" key="1">
    <source>
        <dbReference type="SAM" id="MobiDB-lite"/>
    </source>
</evidence>
<proteinExistence type="predicted"/>
<protein>
    <submittedName>
        <fullName evidence="2">Uncharacterized protein</fullName>
    </submittedName>
</protein>
<dbReference type="Proteomes" id="UP000183208">
    <property type="component" value="Unassembled WGS sequence"/>
</dbReference>
<name>A0A1M7CDG1_9BRAD</name>
<organism evidence="2 3">
    <name type="scientific">Bradyrhizobium lablabi</name>
    <dbReference type="NCBI Taxonomy" id="722472"/>
    <lineage>
        <taxon>Bacteria</taxon>
        <taxon>Pseudomonadati</taxon>
        <taxon>Pseudomonadota</taxon>
        <taxon>Alphaproteobacteria</taxon>
        <taxon>Hyphomicrobiales</taxon>
        <taxon>Nitrobacteraceae</taxon>
        <taxon>Bradyrhizobium</taxon>
    </lineage>
</organism>
<evidence type="ECO:0000313" key="2">
    <source>
        <dbReference type="EMBL" id="SED68662.1"/>
    </source>
</evidence>
<dbReference type="AlphaFoldDB" id="A0A1M7CDG1"/>
<gene>
    <name evidence="2" type="ORF">SAMN05444171_4815</name>
</gene>
<reference evidence="2 3" key="1">
    <citation type="submission" date="2016-10" db="EMBL/GenBank/DDBJ databases">
        <authorList>
            <person name="de Groot N.N."/>
        </authorList>
    </citation>
    <scope>NUCLEOTIDE SEQUENCE [LARGE SCALE GENOMIC DNA]</scope>
    <source>
        <strain evidence="2 3">GAS522</strain>
    </source>
</reference>
<feature type="region of interest" description="Disordered" evidence="1">
    <location>
        <begin position="1"/>
        <end position="31"/>
    </location>
</feature>
<evidence type="ECO:0000313" key="3">
    <source>
        <dbReference type="Proteomes" id="UP000183208"/>
    </source>
</evidence>
<feature type="compositionally biased region" description="Basic and acidic residues" evidence="1">
    <location>
        <begin position="12"/>
        <end position="23"/>
    </location>
</feature>